<protein>
    <submittedName>
        <fullName evidence="1">Rod shape-determining protein MreB and related proteins</fullName>
    </submittedName>
</protein>
<evidence type="ECO:0000313" key="1">
    <source>
        <dbReference type="EMBL" id="GFP34668.1"/>
    </source>
</evidence>
<evidence type="ECO:0000313" key="2">
    <source>
        <dbReference type="Proteomes" id="UP000576480"/>
    </source>
</evidence>
<sequence length="10" mass="1188">LTNVWMKSPL</sequence>
<comment type="caution">
    <text evidence="1">The sequence shown here is derived from an EMBL/GenBank/DDBJ whole genome shotgun (WGS) entry which is preliminary data.</text>
</comment>
<accession>A0A6V8PQN7</accession>
<organism evidence="1 2">
    <name type="scientific">Candidatus Hakubella thermalkaliphila</name>
    <dbReference type="NCBI Taxonomy" id="2754717"/>
    <lineage>
        <taxon>Bacteria</taxon>
        <taxon>Bacillati</taxon>
        <taxon>Actinomycetota</taxon>
        <taxon>Actinomycetota incertae sedis</taxon>
        <taxon>Candidatus Hakubellales</taxon>
        <taxon>Candidatus Hakubellaceae</taxon>
        <taxon>Candidatus Hakubella</taxon>
    </lineage>
</organism>
<feature type="non-terminal residue" evidence="1">
    <location>
        <position position="1"/>
    </location>
</feature>
<proteinExistence type="predicted"/>
<name>A0A6V8PQN7_9ACTN</name>
<dbReference type="Proteomes" id="UP000576480">
    <property type="component" value="Unassembled WGS sequence"/>
</dbReference>
<gene>
    <name evidence="1" type="ORF">HKBW3S43_00460</name>
</gene>
<reference evidence="1 2" key="1">
    <citation type="journal article" date="2020" name="Front. Microbiol.">
        <title>Single-cell genomics of novel Actinobacteria with the Wood-Ljungdahl pathway discovered in a serpentinizing system.</title>
        <authorList>
            <person name="Merino N."/>
            <person name="Kawai M."/>
            <person name="Boyd E.S."/>
            <person name="Colman D.R."/>
            <person name="McGlynn S.E."/>
            <person name="Nealson K.H."/>
            <person name="Kurokawa K."/>
            <person name="Hongoh Y."/>
        </authorList>
    </citation>
    <scope>NUCLEOTIDE SEQUENCE [LARGE SCALE GENOMIC DNA]</scope>
    <source>
        <strain evidence="1 2">S43</strain>
    </source>
</reference>
<dbReference type="EMBL" id="BLSB01000016">
    <property type="protein sequence ID" value="GFP34668.1"/>
    <property type="molecule type" value="Genomic_DNA"/>
</dbReference>